<proteinExistence type="predicted"/>
<evidence type="ECO:0000313" key="3">
    <source>
        <dbReference type="Proteomes" id="UP001066276"/>
    </source>
</evidence>
<feature type="region of interest" description="Disordered" evidence="1">
    <location>
        <begin position="1"/>
        <end position="182"/>
    </location>
</feature>
<feature type="compositionally biased region" description="Basic and acidic residues" evidence="1">
    <location>
        <begin position="84"/>
        <end position="97"/>
    </location>
</feature>
<protein>
    <submittedName>
        <fullName evidence="2">Uncharacterized protein</fullName>
    </submittedName>
</protein>
<comment type="caution">
    <text evidence="2">The sequence shown here is derived from an EMBL/GenBank/DDBJ whole genome shotgun (WGS) entry which is preliminary data.</text>
</comment>
<gene>
    <name evidence="2" type="ORF">NDU88_001798</name>
</gene>
<sequence>MAAELSSPPPVAAEESEPPKLAEPPQPGRRPPEAVEGSNEPAGSGPPQQRAKPGPVNLEQATRTASELELPSRNEEPEEIAGGKYDEAKPVVVEGHRYPRRSVKCSSSNSAALRSSGLSPSGSHPGRAPCPAASGPGETPGNFQPPFNYAVVSFRPRDSYGSSHPSKLGFGLISKNLGGQTS</sequence>
<feature type="compositionally biased region" description="Low complexity" evidence="1">
    <location>
        <begin position="106"/>
        <end position="127"/>
    </location>
</feature>
<name>A0AAV7L1K6_PLEWA</name>
<dbReference type="AlphaFoldDB" id="A0AAV7L1K6"/>
<dbReference type="EMBL" id="JANPWB010000016">
    <property type="protein sequence ID" value="KAJ1081620.1"/>
    <property type="molecule type" value="Genomic_DNA"/>
</dbReference>
<evidence type="ECO:0000313" key="2">
    <source>
        <dbReference type="EMBL" id="KAJ1081620.1"/>
    </source>
</evidence>
<reference evidence="2" key="1">
    <citation type="journal article" date="2022" name="bioRxiv">
        <title>Sequencing and chromosome-scale assembly of the giantPleurodeles waltlgenome.</title>
        <authorList>
            <person name="Brown T."/>
            <person name="Elewa A."/>
            <person name="Iarovenko S."/>
            <person name="Subramanian E."/>
            <person name="Araus A.J."/>
            <person name="Petzold A."/>
            <person name="Susuki M."/>
            <person name="Suzuki K.-i.T."/>
            <person name="Hayashi T."/>
            <person name="Toyoda A."/>
            <person name="Oliveira C."/>
            <person name="Osipova E."/>
            <person name="Leigh N.D."/>
            <person name="Simon A."/>
            <person name="Yun M.H."/>
        </authorList>
    </citation>
    <scope>NUCLEOTIDE SEQUENCE</scope>
    <source>
        <strain evidence="2">20211129_DDA</strain>
        <tissue evidence="2">Liver</tissue>
    </source>
</reference>
<keyword evidence="3" id="KW-1185">Reference proteome</keyword>
<evidence type="ECO:0000256" key="1">
    <source>
        <dbReference type="SAM" id="MobiDB-lite"/>
    </source>
</evidence>
<accession>A0AAV7L1K6</accession>
<dbReference type="Proteomes" id="UP001066276">
    <property type="component" value="Chromosome 12"/>
</dbReference>
<organism evidence="2 3">
    <name type="scientific">Pleurodeles waltl</name>
    <name type="common">Iberian ribbed newt</name>
    <dbReference type="NCBI Taxonomy" id="8319"/>
    <lineage>
        <taxon>Eukaryota</taxon>
        <taxon>Metazoa</taxon>
        <taxon>Chordata</taxon>
        <taxon>Craniata</taxon>
        <taxon>Vertebrata</taxon>
        <taxon>Euteleostomi</taxon>
        <taxon>Amphibia</taxon>
        <taxon>Batrachia</taxon>
        <taxon>Caudata</taxon>
        <taxon>Salamandroidea</taxon>
        <taxon>Salamandridae</taxon>
        <taxon>Pleurodelinae</taxon>
        <taxon>Pleurodeles</taxon>
    </lineage>
</organism>